<dbReference type="InterPro" id="IPR002686">
    <property type="entry name" value="Transposase_17"/>
</dbReference>
<dbReference type="GO" id="GO:0006313">
    <property type="term" value="P:DNA transposition"/>
    <property type="evidence" value="ECO:0007669"/>
    <property type="project" value="InterPro"/>
</dbReference>
<dbReference type="GO" id="GO:0003677">
    <property type="term" value="F:DNA binding"/>
    <property type="evidence" value="ECO:0007669"/>
    <property type="project" value="InterPro"/>
</dbReference>
<proteinExistence type="predicted"/>
<dbReference type="Gene3D" id="3.30.70.1290">
    <property type="entry name" value="Transposase IS200-like"/>
    <property type="match status" value="1"/>
</dbReference>
<comment type="caution">
    <text evidence="2">The sequence shown here is derived from an EMBL/GenBank/DDBJ whole genome shotgun (WGS) entry which is preliminary data.</text>
</comment>
<accession>A0A1G1WSV6</accession>
<name>A0A1G1WSV6_9BACT</name>
<dbReference type="SMART" id="SM01321">
    <property type="entry name" value="Y1_Tnp"/>
    <property type="match status" value="1"/>
</dbReference>
<dbReference type="Pfam" id="PF01797">
    <property type="entry name" value="Y1_Tnp"/>
    <property type="match status" value="1"/>
</dbReference>
<dbReference type="EMBL" id="MHCX01000004">
    <property type="protein sequence ID" value="OGY30247.1"/>
    <property type="molecule type" value="Genomic_DNA"/>
</dbReference>
<evidence type="ECO:0000259" key="1">
    <source>
        <dbReference type="SMART" id="SM01321"/>
    </source>
</evidence>
<dbReference type="Proteomes" id="UP000177821">
    <property type="component" value="Unassembled WGS sequence"/>
</dbReference>
<organism evidence="2 3">
    <name type="scientific">Candidatus Woykebacteria bacterium RIFCSPHIGHO2_02_FULL_43_16b</name>
    <dbReference type="NCBI Taxonomy" id="1802601"/>
    <lineage>
        <taxon>Bacteria</taxon>
        <taxon>Candidatus Woykeibacteriota</taxon>
    </lineage>
</organism>
<protein>
    <recommendedName>
        <fullName evidence="1">Transposase IS200-like domain-containing protein</fullName>
    </recommendedName>
</protein>
<evidence type="ECO:0000313" key="2">
    <source>
        <dbReference type="EMBL" id="OGY30247.1"/>
    </source>
</evidence>
<dbReference type="GO" id="GO:0004803">
    <property type="term" value="F:transposase activity"/>
    <property type="evidence" value="ECO:0007669"/>
    <property type="project" value="InterPro"/>
</dbReference>
<reference evidence="2 3" key="1">
    <citation type="journal article" date="2016" name="Nat. Commun.">
        <title>Thousands of microbial genomes shed light on interconnected biogeochemical processes in an aquifer system.</title>
        <authorList>
            <person name="Anantharaman K."/>
            <person name="Brown C.T."/>
            <person name="Hug L.A."/>
            <person name="Sharon I."/>
            <person name="Castelle C.J."/>
            <person name="Probst A.J."/>
            <person name="Thomas B.C."/>
            <person name="Singh A."/>
            <person name="Wilkins M.J."/>
            <person name="Karaoz U."/>
            <person name="Brodie E.L."/>
            <person name="Williams K.H."/>
            <person name="Hubbard S.S."/>
            <person name="Banfield J.F."/>
        </authorList>
    </citation>
    <scope>NUCLEOTIDE SEQUENCE [LARGE SCALE GENOMIC DNA]</scope>
</reference>
<dbReference type="AlphaFoldDB" id="A0A1G1WSV6"/>
<sequence length="224" mass="26837">MPGRLIPLVNQQTYHVFNRGIDHRPIFTSKKEYQRFLDLIKFYQHLSLPLRYSYYCRLTEERKSKVLESLKSQNKKQVHISSYCLMPNHFHFLLKQVSDNGISKFMANLQNSYTRYFNIKNKRVGPLLLDQFKGVRIETDEQLLHVSRYIHLNPYTGYLVKDLARLQNYPWSSLREFVENPTEELCEKEIILSNFSKSNPYTQFVYDQADYQRELGMIKHLVLE</sequence>
<feature type="domain" description="Transposase IS200-like" evidence="1">
    <location>
        <begin position="9"/>
        <end position="153"/>
    </location>
</feature>
<dbReference type="PANTHER" id="PTHR34322">
    <property type="entry name" value="TRANSPOSASE, Y1_TNP DOMAIN-CONTAINING"/>
    <property type="match status" value="1"/>
</dbReference>
<dbReference type="PANTHER" id="PTHR34322:SF2">
    <property type="entry name" value="TRANSPOSASE IS200-LIKE DOMAIN-CONTAINING PROTEIN"/>
    <property type="match status" value="1"/>
</dbReference>
<dbReference type="SUPFAM" id="SSF143422">
    <property type="entry name" value="Transposase IS200-like"/>
    <property type="match status" value="1"/>
</dbReference>
<gene>
    <name evidence="2" type="ORF">A3J50_02245</name>
</gene>
<evidence type="ECO:0000313" key="3">
    <source>
        <dbReference type="Proteomes" id="UP000177821"/>
    </source>
</evidence>
<dbReference type="InterPro" id="IPR036515">
    <property type="entry name" value="Transposase_17_sf"/>
</dbReference>